<feature type="transmembrane region" description="Helical" evidence="2">
    <location>
        <begin position="355"/>
        <end position="375"/>
    </location>
</feature>
<dbReference type="PROSITE" id="PS50088">
    <property type="entry name" value="ANK_REPEAT"/>
    <property type="match status" value="3"/>
</dbReference>
<keyword evidence="2" id="KW-1133">Transmembrane helix</keyword>
<dbReference type="InterPro" id="IPR036770">
    <property type="entry name" value="Ankyrin_rpt-contain_sf"/>
</dbReference>
<dbReference type="Gene3D" id="1.25.40.20">
    <property type="entry name" value="Ankyrin repeat-containing domain"/>
    <property type="match status" value="6"/>
</dbReference>
<dbReference type="SMART" id="SM00248">
    <property type="entry name" value="ANK"/>
    <property type="match status" value="9"/>
</dbReference>
<dbReference type="OrthoDB" id="9995210at2759"/>
<feature type="repeat" description="ANK" evidence="1">
    <location>
        <begin position="1004"/>
        <end position="1025"/>
    </location>
</feature>
<organism evidence="3 4">
    <name type="scientific">Mytilus coruscus</name>
    <name type="common">Sea mussel</name>
    <dbReference type="NCBI Taxonomy" id="42192"/>
    <lineage>
        <taxon>Eukaryota</taxon>
        <taxon>Metazoa</taxon>
        <taxon>Spiralia</taxon>
        <taxon>Lophotrochozoa</taxon>
        <taxon>Mollusca</taxon>
        <taxon>Bivalvia</taxon>
        <taxon>Autobranchia</taxon>
        <taxon>Pteriomorphia</taxon>
        <taxon>Mytilida</taxon>
        <taxon>Mytiloidea</taxon>
        <taxon>Mytilidae</taxon>
        <taxon>Mytilinae</taxon>
        <taxon>Mytilus</taxon>
    </lineage>
</organism>
<dbReference type="Pfam" id="PF12796">
    <property type="entry name" value="Ank_2"/>
    <property type="match status" value="3"/>
</dbReference>
<dbReference type="SUPFAM" id="SSF48403">
    <property type="entry name" value="Ankyrin repeat"/>
    <property type="match status" value="2"/>
</dbReference>
<evidence type="ECO:0000256" key="2">
    <source>
        <dbReference type="SAM" id="Phobius"/>
    </source>
</evidence>
<feature type="transmembrane region" description="Helical" evidence="2">
    <location>
        <begin position="321"/>
        <end position="343"/>
    </location>
</feature>
<dbReference type="EMBL" id="CACVKT020000570">
    <property type="protein sequence ID" value="CAC5360679.1"/>
    <property type="molecule type" value="Genomic_DNA"/>
</dbReference>
<gene>
    <name evidence="3" type="ORF">MCOR_3072</name>
</gene>
<dbReference type="PROSITE" id="PS50297">
    <property type="entry name" value="ANK_REP_REGION"/>
    <property type="match status" value="3"/>
</dbReference>
<dbReference type="GO" id="GO:0004359">
    <property type="term" value="F:glutaminase activity"/>
    <property type="evidence" value="ECO:0007669"/>
    <property type="project" value="InterPro"/>
</dbReference>
<dbReference type="AlphaFoldDB" id="A0A6J8A190"/>
<dbReference type="InterPro" id="IPR015868">
    <property type="entry name" value="Glutaminase"/>
</dbReference>
<dbReference type="InterPro" id="IPR002110">
    <property type="entry name" value="Ankyrin_rpt"/>
</dbReference>
<proteinExistence type="predicted"/>
<dbReference type="Proteomes" id="UP000507470">
    <property type="component" value="Unassembled WGS sequence"/>
</dbReference>
<protein>
    <submittedName>
        <fullName evidence="3">Uncharacterized protein</fullName>
    </submittedName>
</protein>
<name>A0A6J8A190_MYTCO</name>
<reference evidence="3 4" key="1">
    <citation type="submission" date="2020-06" db="EMBL/GenBank/DDBJ databases">
        <authorList>
            <person name="Li R."/>
            <person name="Bekaert M."/>
        </authorList>
    </citation>
    <scope>NUCLEOTIDE SEQUENCE [LARGE SCALE GENOMIC DNA]</scope>
    <source>
        <strain evidence="4">wild</strain>
    </source>
</reference>
<dbReference type="Pfam" id="PF13637">
    <property type="entry name" value="Ank_4"/>
    <property type="match status" value="1"/>
</dbReference>
<feature type="transmembrane region" description="Helical" evidence="2">
    <location>
        <begin position="286"/>
        <end position="309"/>
    </location>
</feature>
<dbReference type="PANTHER" id="PTHR12544:SF29">
    <property type="entry name" value="GLUTAMINASE"/>
    <property type="match status" value="1"/>
</dbReference>
<dbReference type="PANTHER" id="PTHR12544">
    <property type="entry name" value="GLUTAMINASE"/>
    <property type="match status" value="1"/>
</dbReference>
<evidence type="ECO:0000313" key="4">
    <source>
        <dbReference type="Proteomes" id="UP000507470"/>
    </source>
</evidence>
<keyword evidence="4" id="KW-1185">Reference proteome</keyword>
<dbReference type="GO" id="GO:0006537">
    <property type="term" value="P:glutamate biosynthetic process"/>
    <property type="evidence" value="ECO:0007669"/>
    <property type="project" value="TreeGrafter"/>
</dbReference>
<accession>A0A6J8A190</accession>
<sequence>MNILPVTIAKHGLIFIGVKKLAIYIKNEKEKVGVYYSIQNIHEFIYTGRQMGAKLDNKLMEVFTVFLVVPLVTINAKFLGIVNRTRGGRCPRTFEERQARSELVNCSPVEKYHCLFDSEFELVEACSDYKQLPQGNYPRFNSYATGNPIDYDPCPDDRFQPWPVKSYEISECLSIKSSCSGEGQEICESGTDRRDRKCKCDYKAGYAMNGGVCCSPSELQDCFCYKKICGLNMELDEGYNCIEMCGILNANGSCSNQSEHVTISFRDTSTLRIKETNELEYIQYTAAYFIFIIVAIFSFFCFIGVWYILRRHMYIGRRRKYIYLLFFVLVLLGNCVFSIFIYLEKIHVDSEIALTALFVVPVIGCIFAMSMIFVYDIQKDRNIYNEEYEVKISELLNAAKHGDVVELRRIAHQKYVEMHDVDYDQRSALHLAACECKLEAVKYLLDHHFCSPGATDRWNRTALEDAKWHQTYDEKKIDYNEVISLLAKYKTKKTKTEHFREKCATEIIHAAKNGEIHTLRRLQQLGVDMDLSNSAGRTALHAAAVNGIENVVDFLIDECKVSPFVRWMQKRPVDYVPDDGNKINRLIRQKLRDYMDRLLEAASKSGEAPPDKQTQIVRLLNCASRGNIQRMKSFKDANYEMDLCDYDNRTALHIAVSDNQEHIVDFLLGECNLQNVARNMKDRWNNTPLSIAKEPGYEEVYKVFLKHCIVLVDTENDEYRTYELLDAGANGKIEVLKRLHNKKVNMNLRDYDGRTALHLAAAENQLEAVKFLVNEANVEKSIPDRENRRPFNEAKNEEIKTLLRASNTEHTNVTYVKPSKSSQTIFMVMDAASKGQLHNLKESFSYFPMDSCDYFKNTPLHVAASKAKLKDVKYLLNERKVSPFVRNSFWKTPIQLVEEKILYWQNKDVMAVENNVKLSKNASVDFLRKIKTSRTQDFKEVKNVLELAVQDAKEENVEEDESFKHASEQERIYMFLNKASKGDLKAIKRYLKTDEDLLRSSNYDRRTALHLAVAEGHYDLIEFIMGKIEEHQINKPDRWEITPAHEALKNGDGDIIELFKKNMKESEFMSSLLRSKERV</sequence>
<keyword evidence="2" id="KW-0812">Transmembrane</keyword>
<keyword evidence="2" id="KW-0472">Membrane</keyword>
<keyword evidence="1" id="KW-0040">ANK repeat</keyword>
<evidence type="ECO:0000256" key="1">
    <source>
        <dbReference type="PROSITE-ProRule" id="PRU00023"/>
    </source>
</evidence>
<feature type="repeat" description="ANK" evidence="1">
    <location>
        <begin position="535"/>
        <end position="557"/>
    </location>
</feature>
<feature type="repeat" description="ANK" evidence="1">
    <location>
        <begin position="752"/>
        <end position="774"/>
    </location>
</feature>
<evidence type="ECO:0000313" key="3">
    <source>
        <dbReference type="EMBL" id="CAC5360679.1"/>
    </source>
</evidence>
<dbReference type="Pfam" id="PF00023">
    <property type="entry name" value="Ank"/>
    <property type="match status" value="2"/>
</dbReference>
<dbReference type="GO" id="GO:0006543">
    <property type="term" value="P:L-glutamine catabolic process"/>
    <property type="evidence" value="ECO:0007669"/>
    <property type="project" value="TreeGrafter"/>
</dbReference>